<organism evidence="1 2">
    <name type="scientific">Candidatus Zambryskibacteria bacterium CG22_combo_CG10-13_8_21_14_all_42_17</name>
    <dbReference type="NCBI Taxonomy" id="1975118"/>
    <lineage>
        <taxon>Bacteria</taxon>
        <taxon>Candidatus Zambryskiibacteriota</taxon>
    </lineage>
</organism>
<protein>
    <recommendedName>
        <fullName evidence="3">Nucleotidyl transferase AbiEii/AbiGii toxin family protein</fullName>
    </recommendedName>
</protein>
<gene>
    <name evidence="1" type="ORF">COX06_00345</name>
</gene>
<evidence type="ECO:0000313" key="1">
    <source>
        <dbReference type="EMBL" id="PIP55967.1"/>
    </source>
</evidence>
<dbReference type="Pfam" id="PF08843">
    <property type="entry name" value="AbiEii"/>
    <property type="match status" value="1"/>
</dbReference>
<dbReference type="EMBL" id="PCST01000006">
    <property type="protein sequence ID" value="PIP55967.1"/>
    <property type="molecule type" value="Genomic_DNA"/>
</dbReference>
<comment type="caution">
    <text evidence="1">The sequence shown here is derived from an EMBL/GenBank/DDBJ whole genome shotgun (WGS) entry which is preliminary data.</text>
</comment>
<accession>A0A2H0BE77</accession>
<name>A0A2H0BE77_9BACT</name>
<dbReference type="InterPro" id="IPR014942">
    <property type="entry name" value="AbiEii"/>
</dbReference>
<dbReference type="AlphaFoldDB" id="A0A2H0BE77"/>
<reference evidence="1 2" key="1">
    <citation type="submission" date="2017-09" db="EMBL/GenBank/DDBJ databases">
        <title>Depth-based differentiation of microbial function through sediment-hosted aquifers and enrichment of novel symbionts in the deep terrestrial subsurface.</title>
        <authorList>
            <person name="Probst A.J."/>
            <person name="Ladd B."/>
            <person name="Jarett J.K."/>
            <person name="Geller-Mcgrath D.E."/>
            <person name="Sieber C.M."/>
            <person name="Emerson J.B."/>
            <person name="Anantharaman K."/>
            <person name="Thomas B.C."/>
            <person name="Malmstrom R."/>
            <person name="Stieglmeier M."/>
            <person name="Klingl A."/>
            <person name="Woyke T."/>
            <person name="Ryan C.M."/>
            <person name="Banfield J.F."/>
        </authorList>
    </citation>
    <scope>NUCLEOTIDE SEQUENCE [LARGE SCALE GENOMIC DNA]</scope>
    <source>
        <strain evidence="1">CG22_combo_CG10-13_8_21_14_all_42_17</strain>
    </source>
</reference>
<proteinExistence type="predicted"/>
<evidence type="ECO:0000313" key="2">
    <source>
        <dbReference type="Proteomes" id="UP000229794"/>
    </source>
</evidence>
<evidence type="ECO:0008006" key="3">
    <source>
        <dbReference type="Google" id="ProtNLM"/>
    </source>
</evidence>
<dbReference type="Proteomes" id="UP000229794">
    <property type="component" value="Unassembled WGS sequence"/>
</dbReference>
<sequence>MHEETLSENTRIVLEKIAPITGPFYLAGGTALALLLGHRISVDLDFFSKDTFSVSLLIEQLNTLGNLKIDDQSETTFNGSLDGVKISFFYYPYPLLFPTKEYKVIFLADERDIGAMKVQAISGRGSKKDFVDLFVLLKKYSIQELFDFFHKKYEKFNYNQLHILKSLSYFYDADTDPEPVYIHPISWIEVKKVIKNTVDEYTKSQC</sequence>